<gene>
    <name evidence="4" type="ORF">J2Z80_001327</name>
</gene>
<feature type="domain" description="DhaL" evidence="3">
    <location>
        <begin position="9"/>
        <end position="209"/>
    </location>
</feature>
<protein>
    <submittedName>
        <fullName evidence="4">Dihydroxyacetone kinase-like protein</fullName>
        <ecNumber evidence="4">2.7.1.-</ecNumber>
    </submittedName>
</protein>
<evidence type="ECO:0000313" key="5">
    <source>
        <dbReference type="Proteomes" id="UP001166402"/>
    </source>
</evidence>
<dbReference type="Proteomes" id="UP001166402">
    <property type="component" value="Unassembled WGS sequence"/>
</dbReference>
<keyword evidence="5" id="KW-1185">Reference proteome</keyword>
<evidence type="ECO:0000259" key="3">
    <source>
        <dbReference type="PROSITE" id="PS51480"/>
    </source>
</evidence>
<accession>A0ABS4NDQ4</accession>
<dbReference type="PROSITE" id="PS51480">
    <property type="entry name" value="DHAL"/>
    <property type="match status" value="1"/>
</dbReference>
<dbReference type="PANTHER" id="PTHR28629:SF4">
    <property type="entry name" value="TRIOKINASE_FMN CYCLASE"/>
    <property type="match status" value="1"/>
</dbReference>
<dbReference type="InterPro" id="IPR004007">
    <property type="entry name" value="DhaL_dom"/>
</dbReference>
<proteinExistence type="predicted"/>
<dbReference type="GO" id="GO:0016740">
    <property type="term" value="F:transferase activity"/>
    <property type="evidence" value="ECO:0007669"/>
    <property type="project" value="UniProtKB-KW"/>
</dbReference>
<dbReference type="NCBIfam" id="TIGR02365">
    <property type="entry name" value="dha_L_ycgS"/>
    <property type="match status" value="1"/>
</dbReference>
<dbReference type="Pfam" id="PF02734">
    <property type="entry name" value="Dak2"/>
    <property type="match status" value="1"/>
</dbReference>
<dbReference type="EC" id="2.7.1.-" evidence="4"/>
<dbReference type="SMART" id="SM01120">
    <property type="entry name" value="Dak2"/>
    <property type="match status" value="1"/>
</dbReference>
<evidence type="ECO:0000313" key="4">
    <source>
        <dbReference type="EMBL" id="MBP2071807.1"/>
    </source>
</evidence>
<dbReference type="PANTHER" id="PTHR28629">
    <property type="entry name" value="TRIOKINASE/FMN CYCLASE"/>
    <property type="match status" value="1"/>
</dbReference>
<dbReference type="InterPro" id="IPR012737">
    <property type="entry name" value="DhaK_L_YcgS"/>
</dbReference>
<organism evidence="4 5">
    <name type="scientific">Thermoanaerobacterium butyriciformans</name>
    <dbReference type="NCBI Taxonomy" id="1702242"/>
    <lineage>
        <taxon>Bacteria</taxon>
        <taxon>Bacillati</taxon>
        <taxon>Bacillota</taxon>
        <taxon>Clostridia</taxon>
        <taxon>Thermoanaerobacterales</taxon>
        <taxon>Thermoanaerobacteraceae</taxon>
        <taxon>Thermoanaerobacterium</taxon>
    </lineage>
</organism>
<comment type="caution">
    <text evidence="4">The sequence shown here is derived from an EMBL/GenBank/DDBJ whole genome shotgun (WGS) entry which is preliminary data.</text>
</comment>
<keyword evidence="1 4" id="KW-0808">Transferase</keyword>
<sequence>MIKLILTTNDVLNIISNISEVIETNRQYLTDLDAAIGDADHGINLDRGFKAVKEKMPQFLDKDIGAILKNVGMVLVSTVGGASGPLYGTFFMRMGNVVSGKNTLDENDIVAMFEAGLSGIKERGKAQAGDKTMIDAMEPALNELKSTLSEGRGLKEAIEAAANDAYNGVLMTKDIAAKKGRASYLGERSIGHQDPGATSAYLMIKTVADYVDKLQQ</sequence>
<keyword evidence="2" id="KW-0418">Kinase</keyword>
<reference evidence="4" key="1">
    <citation type="submission" date="2021-03" db="EMBL/GenBank/DDBJ databases">
        <title>Genomic Encyclopedia of Type Strains, Phase IV (KMG-IV): sequencing the most valuable type-strain genomes for metagenomic binning, comparative biology and taxonomic classification.</title>
        <authorList>
            <person name="Goeker M."/>
        </authorList>
    </citation>
    <scope>NUCLEOTIDE SEQUENCE</scope>
    <source>
        <strain evidence="4">DSM 101588</strain>
    </source>
</reference>
<dbReference type="EMBL" id="JAGGLT010000012">
    <property type="protein sequence ID" value="MBP2071807.1"/>
    <property type="molecule type" value="Genomic_DNA"/>
</dbReference>
<dbReference type="InterPro" id="IPR050861">
    <property type="entry name" value="Dihydroxyacetone_Kinase"/>
</dbReference>
<evidence type="ECO:0000256" key="2">
    <source>
        <dbReference type="ARBA" id="ARBA00022777"/>
    </source>
</evidence>
<name>A0ABS4NDQ4_9THEO</name>
<dbReference type="InterPro" id="IPR036117">
    <property type="entry name" value="DhaL_dom_sf"/>
</dbReference>
<evidence type="ECO:0000256" key="1">
    <source>
        <dbReference type="ARBA" id="ARBA00022679"/>
    </source>
</evidence>
<dbReference type="SUPFAM" id="SSF101473">
    <property type="entry name" value="DhaL-like"/>
    <property type="match status" value="1"/>
</dbReference>
<dbReference type="Gene3D" id="1.25.40.340">
    <property type="match status" value="1"/>
</dbReference>